<dbReference type="AlphaFoldDB" id="A0A8H7ZWS7"/>
<feature type="region of interest" description="Disordered" evidence="1">
    <location>
        <begin position="1"/>
        <end position="37"/>
    </location>
</feature>
<organism evidence="3 4">
    <name type="scientific">Olpidium bornovanus</name>
    <dbReference type="NCBI Taxonomy" id="278681"/>
    <lineage>
        <taxon>Eukaryota</taxon>
        <taxon>Fungi</taxon>
        <taxon>Fungi incertae sedis</taxon>
        <taxon>Olpidiomycota</taxon>
        <taxon>Olpidiomycotina</taxon>
        <taxon>Olpidiomycetes</taxon>
        <taxon>Olpidiales</taxon>
        <taxon>Olpidiaceae</taxon>
        <taxon>Olpidium</taxon>
    </lineage>
</organism>
<accession>A0A8H7ZWS7</accession>
<name>A0A8H7ZWS7_9FUNG</name>
<sequence length="342" mass="37903">MEALFQEEEEANDDKLRDDDCEETERTQRERVERFLNDDLNTAPYREQSTPIQVKDTGGLSEALARTMLRNIPTGNGDGGAPTLLAFCNKLEMAAEQARLTSKEALTLAVNRLTGDAATLWLSHAKEHPRGDHRRWSSWEDLQEELRSAFYPQEHAQTIIGTLVKLTQSVPTLDNLITVQEAARRDFRASGGKIKAGASSGKDKSKDADTFAQATTEVERKAKSDADGLGLHIVRTTRVIEGSDGAAQASTSKGKQHNHRQRGDLSHDPRPEVTNEPALTEGTANVITKQGNSLTLHESLHTPSFQIPHLRVFVVRVHALYYGANRPVLKRSKAGRKEGRKE</sequence>
<evidence type="ECO:0000313" key="4">
    <source>
        <dbReference type="Proteomes" id="UP000673691"/>
    </source>
</evidence>
<feature type="compositionally biased region" description="Basic and acidic residues" evidence="1">
    <location>
        <begin position="13"/>
        <end position="37"/>
    </location>
</feature>
<dbReference type="Pfam" id="PF03732">
    <property type="entry name" value="Retrotrans_gag"/>
    <property type="match status" value="1"/>
</dbReference>
<evidence type="ECO:0000313" key="3">
    <source>
        <dbReference type="EMBL" id="KAG5460931.1"/>
    </source>
</evidence>
<gene>
    <name evidence="3" type="ORF">BJ554DRAFT_6963</name>
</gene>
<feature type="compositionally biased region" description="Basic and acidic residues" evidence="1">
    <location>
        <begin position="261"/>
        <end position="273"/>
    </location>
</feature>
<feature type="domain" description="Retrotransposon gag" evidence="2">
    <location>
        <begin position="108"/>
        <end position="170"/>
    </location>
</feature>
<feature type="compositionally biased region" description="Acidic residues" evidence="1">
    <location>
        <begin position="1"/>
        <end position="12"/>
    </location>
</feature>
<feature type="region of interest" description="Disordered" evidence="1">
    <location>
        <begin position="187"/>
        <end position="211"/>
    </location>
</feature>
<comment type="caution">
    <text evidence="3">The sequence shown here is derived from an EMBL/GenBank/DDBJ whole genome shotgun (WGS) entry which is preliminary data.</text>
</comment>
<reference evidence="3 4" key="1">
    <citation type="journal article" name="Sci. Rep.">
        <title>Genome-scale phylogenetic analyses confirm Olpidium as the closest living zoosporic fungus to the non-flagellated, terrestrial fungi.</title>
        <authorList>
            <person name="Chang Y."/>
            <person name="Rochon D."/>
            <person name="Sekimoto S."/>
            <person name="Wang Y."/>
            <person name="Chovatia M."/>
            <person name="Sandor L."/>
            <person name="Salamov A."/>
            <person name="Grigoriev I.V."/>
            <person name="Stajich J.E."/>
            <person name="Spatafora J.W."/>
        </authorList>
    </citation>
    <scope>NUCLEOTIDE SEQUENCE [LARGE SCALE GENOMIC DNA]</scope>
    <source>
        <strain evidence="3">S191</strain>
    </source>
</reference>
<evidence type="ECO:0000259" key="2">
    <source>
        <dbReference type="Pfam" id="PF03732"/>
    </source>
</evidence>
<dbReference type="Proteomes" id="UP000673691">
    <property type="component" value="Unassembled WGS sequence"/>
</dbReference>
<proteinExistence type="predicted"/>
<evidence type="ECO:0000256" key="1">
    <source>
        <dbReference type="SAM" id="MobiDB-lite"/>
    </source>
</evidence>
<feature type="region of interest" description="Disordered" evidence="1">
    <location>
        <begin position="240"/>
        <end position="283"/>
    </location>
</feature>
<feature type="compositionally biased region" description="Low complexity" evidence="1">
    <location>
        <begin position="189"/>
        <end position="200"/>
    </location>
</feature>
<dbReference type="EMBL" id="JAEFCI010004471">
    <property type="protein sequence ID" value="KAG5460931.1"/>
    <property type="molecule type" value="Genomic_DNA"/>
</dbReference>
<keyword evidence="4" id="KW-1185">Reference proteome</keyword>
<protein>
    <recommendedName>
        <fullName evidence="2">Retrotransposon gag domain-containing protein</fullName>
    </recommendedName>
</protein>
<dbReference type="InterPro" id="IPR005162">
    <property type="entry name" value="Retrotrans_gag_dom"/>
</dbReference>